<proteinExistence type="predicted"/>
<sequence>MVLFPTMVRTIFHELKSKLTDCEHLSITTDLWTFLNNVSFISLTSPFWTNTDAAKSDIWPGKKDLYLEKGCIGAN</sequence>
<evidence type="ECO:0000313" key="1">
    <source>
        <dbReference type="EMBL" id="CDW49251.1"/>
    </source>
</evidence>
<accession>A0A0K2VH11</accession>
<dbReference type="AlphaFoldDB" id="A0A0K2VH11"/>
<protein>
    <submittedName>
        <fullName evidence="1">Zinc finger BED domaincontaining protein 4like [Hydra vulgaris]</fullName>
    </submittedName>
</protein>
<name>A0A0K2VH11_LEPSM</name>
<dbReference type="EMBL" id="HACA01031890">
    <property type="protein sequence ID" value="CDW49251.1"/>
    <property type="molecule type" value="Transcribed_RNA"/>
</dbReference>
<reference evidence="1" key="1">
    <citation type="submission" date="2014-05" db="EMBL/GenBank/DDBJ databases">
        <authorList>
            <person name="Chronopoulou M."/>
        </authorList>
    </citation>
    <scope>NUCLEOTIDE SEQUENCE</scope>
    <source>
        <tissue evidence="1">Whole organism</tissue>
    </source>
</reference>
<organism evidence="1">
    <name type="scientific">Lepeophtheirus salmonis</name>
    <name type="common">Salmon louse</name>
    <name type="synonym">Caligus salmonis</name>
    <dbReference type="NCBI Taxonomy" id="72036"/>
    <lineage>
        <taxon>Eukaryota</taxon>
        <taxon>Metazoa</taxon>
        <taxon>Ecdysozoa</taxon>
        <taxon>Arthropoda</taxon>
        <taxon>Crustacea</taxon>
        <taxon>Multicrustacea</taxon>
        <taxon>Hexanauplia</taxon>
        <taxon>Copepoda</taxon>
        <taxon>Siphonostomatoida</taxon>
        <taxon>Caligidae</taxon>
        <taxon>Lepeophtheirus</taxon>
    </lineage>
</organism>